<evidence type="ECO:0000256" key="3">
    <source>
        <dbReference type="ARBA" id="ARBA00022737"/>
    </source>
</evidence>
<feature type="chain" id="PRO_5026719925" evidence="6">
    <location>
        <begin position="23"/>
        <end position="1431"/>
    </location>
</feature>
<evidence type="ECO:0000256" key="1">
    <source>
        <dbReference type="ARBA" id="ARBA00004141"/>
    </source>
</evidence>
<evidence type="ECO:0000256" key="6">
    <source>
        <dbReference type="SAM" id="SignalP"/>
    </source>
</evidence>
<feature type="domain" description="PKD" evidence="7">
    <location>
        <begin position="857"/>
        <end position="941"/>
    </location>
</feature>
<feature type="domain" description="PKD" evidence="7">
    <location>
        <begin position="1025"/>
        <end position="1092"/>
    </location>
</feature>
<dbReference type="Gene3D" id="2.60.40.10">
    <property type="entry name" value="Immunoglobulins"/>
    <property type="match status" value="11"/>
</dbReference>
<keyword evidence="5" id="KW-0472">Membrane</keyword>
<dbReference type="GO" id="GO:0006816">
    <property type="term" value="P:calcium ion transport"/>
    <property type="evidence" value="ECO:0007669"/>
    <property type="project" value="TreeGrafter"/>
</dbReference>
<dbReference type="InterPro" id="IPR026341">
    <property type="entry name" value="T9SS_type_B"/>
</dbReference>
<evidence type="ECO:0000256" key="2">
    <source>
        <dbReference type="ARBA" id="ARBA00022692"/>
    </source>
</evidence>
<feature type="domain" description="PKD" evidence="7">
    <location>
        <begin position="464"/>
        <end position="520"/>
    </location>
</feature>
<feature type="domain" description="PKD" evidence="7">
    <location>
        <begin position="307"/>
        <end position="338"/>
    </location>
</feature>
<gene>
    <name evidence="8" type="ORF">GQN54_12655</name>
</gene>
<dbReference type="InterPro" id="IPR035986">
    <property type="entry name" value="PKD_dom_sf"/>
</dbReference>
<reference evidence="8 9" key="1">
    <citation type="submission" date="2019-12" db="EMBL/GenBank/DDBJ databases">
        <authorList>
            <person name="Zhao J."/>
        </authorList>
    </citation>
    <scope>NUCLEOTIDE SEQUENCE [LARGE SCALE GENOMIC DNA]</scope>
    <source>
        <strain evidence="8 9">S-15</strain>
    </source>
</reference>
<dbReference type="PROSITE" id="PS50093">
    <property type="entry name" value="PKD"/>
    <property type="match status" value="10"/>
</dbReference>
<accession>A0A6N9NNJ1</accession>
<feature type="domain" description="PKD" evidence="7">
    <location>
        <begin position="773"/>
        <end position="852"/>
    </location>
</feature>
<dbReference type="PANTHER" id="PTHR46730">
    <property type="entry name" value="POLYCYSTIN-1"/>
    <property type="match status" value="1"/>
</dbReference>
<keyword evidence="6" id="KW-0732">Signal</keyword>
<feature type="domain" description="PKD" evidence="7">
    <location>
        <begin position="955"/>
        <end position="1009"/>
    </location>
</feature>
<name>A0A6N9NNJ1_9FLAO</name>
<proteinExistence type="predicted"/>
<dbReference type="Pfam" id="PF13585">
    <property type="entry name" value="CHU_C"/>
    <property type="match status" value="1"/>
</dbReference>
<feature type="domain" description="PKD" evidence="7">
    <location>
        <begin position="41"/>
        <end position="103"/>
    </location>
</feature>
<dbReference type="Proteomes" id="UP000470771">
    <property type="component" value="Unassembled WGS sequence"/>
</dbReference>
<dbReference type="InterPro" id="IPR000601">
    <property type="entry name" value="PKD_dom"/>
</dbReference>
<feature type="domain" description="PKD" evidence="7">
    <location>
        <begin position="641"/>
        <end position="676"/>
    </location>
</feature>
<keyword evidence="3" id="KW-0677">Repeat</keyword>
<evidence type="ECO:0000313" key="8">
    <source>
        <dbReference type="EMBL" id="NBG66971.1"/>
    </source>
</evidence>
<dbReference type="EMBL" id="WWNE01000012">
    <property type="protein sequence ID" value="NBG66971.1"/>
    <property type="molecule type" value="Genomic_DNA"/>
</dbReference>
<keyword evidence="9" id="KW-1185">Reference proteome</keyword>
<dbReference type="SUPFAM" id="SSF49299">
    <property type="entry name" value="PKD domain"/>
    <property type="match status" value="11"/>
</dbReference>
<dbReference type="NCBIfam" id="TIGR04131">
    <property type="entry name" value="Bac_Flav_CTERM"/>
    <property type="match status" value="1"/>
</dbReference>
<evidence type="ECO:0000256" key="4">
    <source>
        <dbReference type="ARBA" id="ARBA00022989"/>
    </source>
</evidence>
<evidence type="ECO:0000313" key="9">
    <source>
        <dbReference type="Proteomes" id="UP000470771"/>
    </source>
</evidence>
<evidence type="ECO:0000259" key="7">
    <source>
        <dbReference type="PROSITE" id="PS50093"/>
    </source>
</evidence>
<dbReference type="FunFam" id="2.60.40.10:FF:000270">
    <property type="entry name" value="Cell surface protein"/>
    <property type="match status" value="2"/>
</dbReference>
<dbReference type="GO" id="GO:0005886">
    <property type="term" value="C:plasma membrane"/>
    <property type="evidence" value="ECO:0007669"/>
    <property type="project" value="TreeGrafter"/>
</dbReference>
<dbReference type="PANTHER" id="PTHR46730:SF4">
    <property type="entry name" value="POLYCYSTIC KIDNEY DISEASE PROTEIN 1-LIKE 1"/>
    <property type="match status" value="1"/>
</dbReference>
<dbReference type="SMART" id="SM00089">
    <property type="entry name" value="PKD"/>
    <property type="match status" value="11"/>
</dbReference>
<dbReference type="GO" id="GO:0005261">
    <property type="term" value="F:monoatomic cation channel activity"/>
    <property type="evidence" value="ECO:0007669"/>
    <property type="project" value="TreeGrafter"/>
</dbReference>
<keyword evidence="4" id="KW-1133">Transmembrane helix</keyword>
<comment type="caution">
    <text evidence="8">The sequence shown here is derived from an EMBL/GenBank/DDBJ whole genome shotgun (WGS) entry which is preliminary data.</text>
</comment>
<dbReference type="RefSeq" id="WP_160633922.1">
    <property type="nucleotide sequence ID" value="NZ_WWNE01000012.1"/>
</dbReference>
<feature type="domain" description="PKD" evidence="7">
    <location>
        <begin position="107"/>
        <end position="195"/>
    </location>
</feature>
<organism evidence="8 9">
    <name type="scientific">Acidiluteibacter ferrifornacis</name>
    <dbReference type="NCBI Taxonomy" id="2692424"/>
    <lineage>
        <taxon>Bacteria</taxon>
        <taxon>Pseudomonadati</taxon>
        <taxon>Bacteroidota</taxon>
        <taxon>Flavobacteriia</taxon>
        <taxon>Flavobacteriales</taxon>
        <taxon>Cryomorphaceae</taxon>
        <taxon>Acidiluteibacter</taxon>
    </lineage>
</organism>
<feature type="domain" description="PKD" evidence="7">
    <location>
        <begin position="208"/>
        <end position="275"/>
    </location>
</feature>
<dbReference type="Pfam" id="PF18911">
    <property type="entry name" value="PKD_4"/>
    <property type="match status" value="9"/>
</dbReference>
<sequence>MNFKVKVIFIILLFLAPFAGFAQLSANFTASKTQGCDVLGNVVFTDLSTGNPTSWRWDFGNGNFSNLQNPTVNFSSVGNYNITLTVSNSNGNNSTTKSAYIKVFKSPESKLTASPLAGCGPLTVNFQDNSINGSGTINQWLWDFNDGSPAGNNQNPSHTYQTVGSYNVSLKVTDNNGCSNTKTNNNYITVTSAPVARFNASTPIAACSAPHTVNFVNTSTGNGLTYQWDFGNGMTSTLANPSTTYNSFGVYTVSLTVRDASGCSDTRTQNGYVTIQPINADFSIDFDSICQGLPISFTNNSVGSNFFLWDFGDGNSIVSNAPTHTYSHYGTYRVKLTARFGSNCIDTLSRLIYIDSIDANFDINPLFNCQFGGKVHFYNRSFNADSITWIIDNLKKIKLDTLSLSNYTDGFFSDTLIATNKFGCIDTLVRTDRNSIITGLKLEVDPVTGGCIPQEFVIKSFPITSTSIISYRWEVGDNGAQGIFTSRDSLVYSLNQDTTLTVFLTVTDSSGCTATDSIEIMAGYPGHYSLLGFTDTVCASDTLFAHFSFPEKEMSVFKVTDMTNNKNLSFIYKDSILKVFNFTDTGKLDLKLVIDYFGCKVDSALSVQINGPIIKNLTDSADCTDLLTHYFKSEIIDYHRFYWNFGDNSPIDSINLSPTHTYSVQGYYDVTLTAFNDSTGCSFERVMKVSSNPYQTFILANNAIKCAPFNYTLKPILPDSVLDFHWLIGGVVFKQDSIMGSFSIPGTRRVQLVSTNNLGCVDTASIDLIAYEIVPTFSATPTRFCDPSTVIFTDTTNGFQQLVEWTWDFGNGKTSKAKKDSTLYALEGGYTVSLTIRDTLGCIGTTTKNNFIRFLRNTPRFLASNRRACVGELVQFSNISTGDSLTYLWDFGNGKTSTDRNGRVVYDSAGVYDISLTTTNPINCSETLNLPNYIFVEAKPTADFSADTTYSNCYPLPVNFINTSPDSNIVKWYWDFGDNSSGSLFKNAFHNYTTVGNFDVTHVVETNSGCKDTIIKTAYIQTRGPSAGIRFYPDSICINEEITFEVINPKSVASYIWDFADGKSATTSPVTHRYTDRAGTLYPTLILNDSAGLCSIGIRDTIYIKEMIALIGISDSSGCEPLTVNLKNETIGDDNSYWDFGNGETSTQDNITKTYYAGIYPIHLYARGLGCIDTTLINLEVFPKPMVTVIKDSSICEGDSIQLFGSGGENYLWEPNSGLSNPTISNPIASPDFTTNYRLTVTDTNSCSDTRNVQLTIYNQPKIQLFDDTLIYLGEDLKLIERNNNANVIYSWTPSTGLSCTDCPNPKAKPLVTTKYILRTTDLIGCFEFTDSITVEVHDGFTTDIPKAFSPNGDGVNDIIYVRGWGIKELLIFEIYNRWGEKIFETNDQTIGWDGTYKGQPQAIDTYIFVVKALGYNDNVIEKKGNITLLR</sequence>
<dbReference type="InterPro" id="IPR013783">
    <property type="entry name" value="Ig-like_fold"/>
</dbReference>
<protein>
    <submittedName>
        <fullName evidence="8">PKD domain-containing protein</fullName>
    </submittedName>
</protein>
<dbReference type="CDD" id="cd00146">
    <property type="entry name" value="PKD"/>
    <property type="match status" value="7"/>
</dbReference>
<dbReference type="InterPro" id="IPR022409">
    <property type="entry name" value="PKD/Chitinase_dom"/>
</dbReference>
<feature type="signal peptide" evidence="6">
    <location>
        <begin position="1"/>
        <end position="22"/>
    </location>
</feature>
<evidence type="ECO:0000256" key="5">
    <source>
        <dbReference type="ARBA" id="ARBA00023136"/>
    </source>
</evidence>
<comment type="subcellular location">
    <subcellularLocation>
        <location evidence="1">Membrane</location>
        <topology evidence="1">Multi-pass membrane protein</topology>
    </subcellularLocation>
</comment>
<keyword evidence="2" id="KW-0812">Transmembrane</keyword>